<dbReference type="AlphaFoldDB" id="A0A1V8SWH8"/>
<evidence type="ECO:0000256" key="1">
    <source>
        <dbReference type="ARBA" id="ARBA00008060"/>
    </source>
</evidence>
<dbReference type="GO" id="GO:0000709">
    <property type="term" value="P:meiotic joint molecule formation"/>
    <property type="evidence" value="ECO:0007669"/>
    <property type="project" value="TreeGrafter"/>
</dbReference>
<proteinExistence type="inferred from homology"/>
<protein>
    <recommendedName>
        <fullName evidence="7">Swi5-domain-containing protein</fullName>
    </recommendedName>
</protein>
<sequence length="136" mass="14175">MPSQDPPTAPTAPPSSDDTPSSSASTTPAATPRFLALQAKHAALTSTLADLQAQRAALAATTTLPSGLPLPVYETPEETLAAALKSSNEVIKEHISLLHKYNEIKDVGQGLMGLIADKRGCRVLPVMEEFGVAEGD</sequence>
<evidence type="ECO:0000313" key="6">
    <source>
        <dbReference type="Proteomes" id="UP000192596"/>
    </source>
</evidence>
<dbReference type="Pfam" id="PF07061">
    <property type="entry name" value="Swi5"/>
    <property type="match status" value="1"/>
</dbReference>
<evidence type="ECO:0000256" key="2">
    <source>
        <dbReference type="ARBA" id="ARBA00022763"/>
    </source>
</evidence>
<evidence type="ECO:0000313" key="5">
    <source>
        <dbReference type="EMBL" id="OQO03506.1"/>
    </source>
</evidence>
<dbReference type="GO" id="GO:0032798">
    <property type="term" value="C:Swi5-Sfr1 complex"/>
    <property type="evidence" value="ECO:0007669"/>
    <property type="project" value="TreeGrafter"/>
</dbReference>
<reference evidence="6" key="1">
    <citation type="submission" date="2017-03" db="EMBL/GenBank/DDBJ databases">
        <title>Genomes of endolithic fungi from Antarctica.</title>
        <authorList>
            <person name="Coleine C."/>
            <person name="Masonjones S."/>
            <person name="Stajich J.E."/>
        </authorList>
    </citation>
    <scope>NUCLEOTIDE SEQUENCE [LARGE SCALE GENOMIC DNA]</scope>
    <source>
        <strain evidence="6">CCFEE 5527</strain>
    </source>
</reference>
<keyword evidence="3" id="KW-0234">DNA repair</keyword>
<dbReference type="Gene3D" id="1.20.5.170">
    <property type="match status" value="1"/>
</dbReference>
<feature type="compositionally biased region" description="Low complexity" evidence="4">
    <location>
        <begin position="14"/>
        <end position="32"/>
    </location>
</feature>
<dbReference type="Proteomes" id="UP000192596">
    <property type="component" value="Unassembled WGS sequence"/>
</dbReference>
<feature type="region of interest" description="Disordered" evidence="4">
    <location>
        <begin position="1"/>
        <end position="32"/>
    </location>
</feature>
<dbReference type="PANTHER" id="PTHR28529">
    <property type="entry name" value="DNA REPAIR PROTEIN SWI5 HOMOLOG"/>
    <property type="match status" value="1"/>
</dbReference>
<name>A0A1V8SWH8_9PEZI</name>
<comment type="similarity">
    <text evidence="1">Belongs to the SWI5/SAE3 family.</text>
</comment>
<dbReference type="OrthoDB" id="255837at2759"/>
<comment type="caution">
    <text evidence="5">The sequence shown here is derived from an EMBL/GenBank/DDBJ whole genome shotgun (WGS) entry which is preliminary data.</text>
</comment>
<accession>A0A1V8SWH8</accession>
<dbReference type="STRING" id="1507870.A0A1V8SWH8"/>
<organism evidence="5 6">
    <name type="scientific">Cryoendolithus antarcticus</name>
    <dbReference type="NCBI Taxonomy" id="1507870"/>
    <lineage>
        <taxon>Eukaryota</taxon>
        <taxon>Fungi</taxon>
        <taxon>Dikarya</taxon>
        <taxon>Ascomycota</taxon>
        <taxon>Pezizomycotina</taxon>
        <taxon>Dothideomycetes</taxon>
        <taxon>Dothideomycetidae</taxon>
        <taxon>Cladosporiales</taxon>
        <taxon>Cladosporiaceae</taxon>
        <taxon>Cryoendolithus</taxon>
    </lineage>
</organism>
<dbReference type="GO" id="GO:0010772">
    <property type="term" value="P:meiotic DNA recombinase assembly involved in reciprocal meiotic recombination"/>
    <property type="evidence" value="ECO:0007669"/>
    <property type="project" value="TreeGrafter"/>
</dbReference>
<dbReference type="GO" id="GO:0034974">
    <property type="term" value="C:Swi5-Swi2 complex"/>
    <property type="evidence" value="ECO:0007669"/>
    <property type="project" value="TreeGrafter"/>
</dbReference>
<keyword evidence="6" id="KW-1185">Reference proteome</keyword>
<feature type="compositionally biased region" description="Pro residues" evidence="4">
    <location>
        <begin position="1"/>
        <end position="13"/>
    </location>
</feature>
<dbReference type="PANTHER" id="PTHR28529:SF2">
    <property type="entry name" value="DNA REPAIR PROTEIN SWI5 HOMOLOG"/>
    <property type="match status" value="1"/>
</dbReference>
<dbReference type="InterPro" id="IPR010760">
    <property type="entry name" value="DNA-repair_Swi5"/>
</dbReference>
<gene>
    <name evidence="5" type="ORF">B0A48_10170</name>
</gene>
<evidence type="ECO:0008006" key="7">
    <source>
        <dbReference type="Google" id="ProtNLM"/>
    </source>
</evidence>
<keyword evidence="2" id="KW-0227">DNA damage</keyword>
<dbReference type="InParanoid" id="A0A1V8SWH8"/>
<evidence type="ECO:0000256" key="3">
    <source>
        <dbReference type="ARBA" id="ARBA00023204"/>
    </source>
</evidence>
<evidence type="ECO:0000256" key="4">
    <source>
        <dbReference type="SAM" id="MobiDB-lite"/>
    </source>
</evidence>
<dbReference type="EMBL" id="NAJO01000024">
    <property type="protein sequence ID" value="OQO03506.1"/>
    <property type="molecule type" value="Genomic_DNA"/>
</dbReference>